<dbReference type="Proteomes" id="UP001054945">
    <property type="component" value="Unassembled WGS sequence"/>
</dbReference>
<name>A0AAV4P577_CAEEX</name>
<comment type="caution">
    <text evidence="1">The sequence shown here is derived from an EMBL/GenBank/DDBJ whole genome shotgun (WGS) entry which is preliminary data.</text>
</comment>
<reference evidence="1 2" key="1">
    <citation type="submission" date="2021-06" db="EMBL/GenBank/DDBJ databases">
        <title>Caerostris extrusa draft genome.</title>
        <authorList>
            <person name="Kono N."/>
            <person name="Arakawa K."/>
        </authorList>
    </citation>
    <scope>NUCLEOTIDE SEQUENCE [LARGE SCALE GENOMIC DNA]</scope>
</reference>
<dbReference type="AlphaFoldDB" id="A0AAV4P577"/>
<keyword evidence="2" id="KW-1185">Reference proteome</keyword>
<proteinExistence type="predicted"/>
<evidence type="ECO:0000313" key="2">
    <source>
        <dbReference type="Proteomes" id="UP001054945"/>
    </source>
</evidence>
<evidence type="ECO:0000313" key="1">
    <source>
        <dbReference type="EMBL" id="GIX92184.1"/>
    </source>
</evidence>
<organism evidence="1 2">
    <name type="scientific">Caerostris extrusa</name>
    <name type="common">Bark spider</name>
    <name type="synonym">Caerostris bankana</name>
    <dbReference type="NCBI Taxonomy" id="172846"/>
    <lineage>
        <taxon>Eukaryota</taxon>
        <taxon>Metazoa</taxon>
        <taxon>Ecdysozoa</taxon>
        <taxon>Arthropoda</taxon>
        <taxon>Chelicerata</taxon>
        <taxon>Arachnida</taxon>
        <taxon>Araneae</taxon>
        <taxon>Araneomorphae</taxon>
        <taxon>Entelegynae</taxon>
        <taxon>Araneoidea</taxon>
        <taxon>Araneidae</taxon>
        <taxon>Caerostris</taxon>
    </lineage>
</organism>
<gene>
    <name evidence="1" type="ORF">CEXT_277231</name>
</gene>
<dbReference type="EMBL" id="BPLR01021666">
    <property type="protein sequence ID" value="GIX92184.1"/>
    <property type="molecule type" value="Genomic_DNA"/>
</dbReference>
<protein>
    <submittedName>
        <fullName evidence="1">Uncharacterized protein</fullName>
    </submittedName>
</protein>
<sequence length="93" mass="10951">MIMREFMHPKWQKAITVNEDILSLKFYLVPTHIMNFEVILDIGIFKAWQRSFAHDNIEITKKIQVEMQMSLMMVAKAITFTVQSLSPCEVDLF</sequence>
<accession>A0AAV4P577</accession>